<evidence type="ECO:0000313" key="2">
    <source>
        <dbReference type="EMBL" id="KAI5324750.1"/>
    </source>
</evidence>
<gene>
    <name evidence="2" type="ORF">L3X38_033823</name>
</gene>
<proteinExistence type="predicted"/>
<dbReference type="EMBL" id="JAJFAZ020000006">
    <property type="protein sequence ID" value="KAI5324750.1"/>
    <property type="molecule type" value="Genomic_DNA"/>
</dbReference>
<reference evidence="2 3" key="1">
    <citation type="journal article" date="2022" name="G3 (Bethesda)">
        <title>Whole-genome sequence and methylome profiling of the almond [Prunus dulcis (Mill.) D.A. Webb] cultivar 'Nonpareil'.</title>
        <authorList>
            <person name="D'Amico-Willman K.M."/>
            <person name="Ouma W.Z."/>
            <person name="Meulia T."/>
            <person name="Sideli G.M."/>
            <person name="Gradziel T.M."/>
            <person name="Fresnedo-Ramirez J."/>
        </authorList>
    </citation>
    <scope>NUCLEOTIDE SEQUENCE [LARGE SCALE GENOMIC DNA]</scope>
    <source>
        <strain evidence="2">Clone GOH B32 T37-40</strain>
    </source>
</reference>
<organism evidence="2 3">
    <name type="scientific">Prunus dulcis</name>
    <name type="common">Almond</name>
    <name type="synonym">Amygdalus dulcis</name>
    <dbReference type="NCBI Taxonomy" id="3755"/>
    <lineage>
        <taxon>Eukaryota</taxon>
        <taxon>Viridiplantae</taxon>
        <taxon>Streptophyta</taxon>
        <taxon>Embryophyta</taxon>
        <taxon>Tracheophyta</taxon>
        <taxon>Spermatophyta</taxon>
        <taxon>Magnoliopsida</taxon>
        <taxon>eudicotyledons</taxon>
        <taxon>Gunneridae</taxon>
        <taxon>Pentapetalae</taxon>
        <taxon>rosids</taxon>
        <taxon>fabids</taxon>
        <taxon>Rosales</taxon>
        <taxon>Rosaceae</taxon>
        <taxon>Amygdaloideae</taxon>
        <taxon>Amygdaleae</taxon>
        <taxon>Prunus</taxon>
    </lineage>
</organism>
<feature type="region of interest" description="Disordered" evidence="1">
    <location>
        <begin position="17"/>
        <end position="47"/>
    </location>
</feature>
<keyword evidence="3" id="KW-1185">Reference proteome</keyword>
<sequence length="181" mass="20466">MTFISFCNWLPPSHPATAWGGTGPKRTVPSSSSHPDQTQPLKPPVLAEKCKNPTDFNPKFKELDLLLRPPIQTSKWRQEWGCWSYYKEVTIILFLPSFERNGANVGGSGDWWSNVGNLVEDVIRLLAQLDVRKGIYQPRQGNGVAHALAQFGLRHGQYFVWEDVAPPWLIPLIDRDIDGET</sequence>
<feature type="compositionally biased region" description="Polar residues" evidence="1">
    <location>
        <begin position="28"/>
        <end position="40"/>
    </location>
</feature>
<evidence type="ECO:0000313" key="3">
    <source>
        <dbReference type="Proteomes" id="UP001054821"/>
    </source>
</evidence>
<name>A0AAD4VGM9_PRUDU</name>
<evidence type="ECO:0000256" key="1">
    <source>
        <dbReference type="SAM" id="MobiDB-lite"/>
    </source>
</evidence>
<accession>A0AAD4VGM9</accession>
<dbReference type="AlphaFoldDB" id="A0AAD4VGM9"/>
<comment type="caution">
    <text evidence="2">The sequence shown here is derived from an EMBL/GenBank/DDBJ whole genome shotgun (WGS) entry which is preliminary data.</text>
</comment>
<dbReference type="Proteomes" id="UP001054821">
    <property type="component" value="Chromosome 6"/>
</dbReference>
<protein>
    <submittedName>
        <fullName evidence="2">Uncharacterized protein</fullName>
    </submittedName>
</protein>